<dbReference type="GeneID" id="64967690"/>
<reference evidence="4" key="1">
    <citation type="submission" date="2021-01" db="EMBL/GenBank/DDBJ databases">
        <authorList>
            <consortium name="Aspergillus puulaauensis MK2 genome sequencing consortium"/>
            <person name="Kazuki M."/>
            <person name="Futagami T."/>
        </authorList>
    </citation>
    <scope>NUCLEOTIDE SEQUENCE</scope>
    <source>
        <strain evidence="4">MK2</strain>
    </source>
</reference>
<dbReference type="InterPro" id="IPR020904">
    <property type="entry name" value="Sc_DH/Rdtase_CS"/>
</dbReference>
<dbReference type="Gene3D" id="3.40.50.720">
    <property type="entry name" value="NAD(P)-binding Rossmann-like Domain"/>
    <property type="match status" value="1"/>
</dbReference>
<dbReference type="GO" id="GO:0044550">
    <property type="term" value="P:secondary metabolite biosynthetic process"/>
    <property type="evidence" value="ECO:0007669"/>
    <property type="project" value="UniProtKB-ARBA"/>
</dbReference>
<dbReference type="SUPFAM" id="SSF51735">
    <property type="entry name" value="NAD(P)-binding Rossmann-fold domains"/>
    <property type="match status" value="1"/>
</dbReference>
<dbReference type="PANTHER" id="PTHR43180">
    <property type="entry name" value="3-OXOACYL-(ACYL-CARRIER-PROTEIN) REDUCTASE (AFU_ORTHOLOGUE AFUA_6G11210)"/>
    <property type="match status" value="1"/>
</dbReference>
<dbReference type="Pfam" id="PF00106">
    <property type="entry name" value="adh_short"/>
    <property type="match status" value="1"/>
</dbReference>
<evidence type="ECO:0000256" key="3">
    <source>
        <dbReference type="ARBA" id="ARBA00023002"/>
    </source>
</evidence>
<dbReference type="EMBL" id="AP024443">
    <property type="protein sequence ID" value="BCS17685.1"/>
    <property type="molecule type" value="Genomic_DNA"/>
</dbReference>
<keyword evidence="2" id="KW-0521">NADP</keyword>
<dbReference type="GO" id="GO:0016491">
    <property type="term" value="F:oxidoreductase activity"/>
    <property type="evidence" value="ECO:0007669"/>
    <property type="project" value="UniProtKB-KW"/>
</dbReference>
<evidence type="ECO:0008006" key="6">
    <source>
        <dbReference type="Google" id="ProtNLM"/>
    </source>
</evidence>
<evidence type="ECO:0000256" key="1">
    <source>
        <dbReference type="ARBA" id="ARBA00006484"/>
    </source>
</evidence>
<evidence type="ECO:0000256" key="2">
    <source>
        <dbReference type="ARBA" id="ARBA00022857"/>
    </source>
</evidence>
<evidence type="ECO:0000313" key="5">
    <source>
        <dbReference type="Proteomes" id="UP000654913"/>
    </source>
</evidence>
<name>A0A7R7XAJ9_9EURO</name>
<comment type="similarity">
    <text evidence="1">Belongs to the short-chain dehydrogenases/reductases (SDR) family.</text>
</comment>
<dbReference type="PANTHER" id="PTHR43180:SF31">
    <property type="entry name" value="CHAIN DEHYDROGENASE_REDUCTASE, PUTATIVE (AFU_ORTHOLOGUE AFUA_2G16570)-RELATED"/>
    <property type="match status" value="1"/>
</dbReference>
<organism evidence="4 5">
    <name type="scientific">Aspergillus puulaauensis</name>
    <dbReference type="NCBI Taxonomy" id="1220207"/>
    <lineage>
        <taxon>Eukaryota</taxon>
        <taxon>Fungi</taxon>
        <taxon>Dikarya</taxon>
        <taxon>Ascomycota</taxon>
        <taxon>Pezizomycotina</taxon>
        <taxon>Eurotiomycetes</taxon>
        <taxon>Eurotiomycetidae</taxon>
        <taxon>Eurotiales</taxon>
        <taxon>Aspergillaceae</taxon>
        <taxon>Aspergillus</taxon>
    </lineage>
</organism>
<dbReference type="PROSITE" id="PS00061">
    <property type="entry name" value="ADH_SHORT"/>
    <property type="match status" value="1"/>
</dbReference>
<keyword evidence="5" id="KW-1185">Reference proteome</keyword>
<dbReference type="InterPro" id="IPR002347">
    <property type="entry name" value="SDR_fam"/>
</dbReference>
<sequence length="174" mass="19315">MIDVNLTGVLYTTKLAAWYFSRQHRDPLDGCLVLAGSIMGYIDTQSSAIYGASKFAIRGLMCCLRRKGVFRVNSIAPWMIETPIMSKDFIGSIRPQLQEMDLDLALAEDAVRAVLRIVTDRAMNGHSLAIVPRQLAPSGYLDLDLDDFEVGTAADRLQKAASTIDYSLFRHELS</sequence>
<dbReference type="AlphaFoldDB" id="A0A7R7XAJ9"/>
<accession>A0A7R7XAJ9</accession>
<evidence type="ECO:0000313" key="4">
    <source>
        <dbReference type="EMBL" id="BCS17685.1"/>
    </source>
</evidence>
<protein>
    <recommendedName>
        <fullName evidence="6">NAD(P)-binding protein</fullName>
    </recommendedName>
</protein>
<proteinExistence type="inferred from homology"/>
<dbReference type="Proteomes" id="UP000654913">
    <property type="component" value="Chromosome 1"/>
</dbReference>
<dbReference type="RefSeq" id="XP_041549879.1">
    <property type="nucleotide sequence ID" value="XM_041701630.1"/>
</dbReference>
<dbReference type="OrthoDB" id="5371740at2759"/>
<reference evidence="4" key="2">
    <citation type="submission" date="2021-02" db="EMBL/GenBank/DDBJ databases">
        <title>Aspergillus puulaauensis MK2 genome sequence.</title>
        <authorList>
            <person name="Futagami T."/>
            <person name="Mori K."/>
            <person name="Kadooka C."/>
            <person name="Tanaka T."/>
        </authorList>
    </citation>
    <scope>NUCLEOTIDE SEQUENCE</scope>
    <source>
        <strain evidence="4">MK2</strain>
    </source>
</reference>
<gene>
    <name evidence="4" type="ORF">APUU_10513S</name>
</gene>
<dbReference type="InterPro" id="IPR036291">
    <property type="entry name" value="NAD(P)-bd_dom_sf"/>
</dbReference>
<dbReference type="KEGG" id="apuu:APUU_10513S"/>
<keyword evidence="3" id="KW-0560">Oxidoreductase</keyword>